<feature type="region of interest" description="Disordered" evidence="1">
    <location>
        <begin position="1"/>
        <end position="20"/>
    </location>
</feature>
<evidence type="ECO:0000313" key="2">
    <source>
        <dbReference type="EMBL" id="KAI8034563.1"/>
    </source>
</evidence>
<protein>
    <submittedName>
        <fullName evidence="2">Uncharacterized protein</fullName>
    </submittedName>
</protein>
<organism evidence="2 3">
    <name type="scientific">Drosophila gunungcola</name>
    <name type="common">fruit fly</name>
    <dbReference type="NCBI Taxonomy" id="103775"/>
    <lineage>
        <taxon>Eukaryota</taxon>
        <taxon>Metazoa</taxon>
        <taxon>Ecdysozoa</taxon>
        <taxon>Arthropoda</taxon>
        <taxon>Hexapoda</taxon>
        <taxon>Insecta</taxon>
        <taxon>Pterygota</taxon>
        <taxon>Neoptera</taxon>
        <taxon>Endopterygota</taxon>
        <taxon>Diptera</taxon>
        <taxon>Brachycera</taxon>
        <taxon>Muscomorpha</taxon>
        <taxon>Ephydroidea</taxon>
        <taxon>Drosophilidae</taxon>
        <taxon>Drosophila</taxon>
        <taxon>Sophophora</taxon>
    </lineage>
</organism>
<keyword evidence="3" id="KW-1185">Reference proteome</keyword>
<gene>
    <name evidence="2" type="ORF">M5D96_012616</name>
</gene>
<reference evidence="2" key="1">
    <citation type="journal article" date="2023" name="Genome Biol. Evol.">
        <title>Long-read-based Genome Assembly of Drosophila gunungcola Reveals Fewer Chemosensory Genes in Flower-breeding Species.</title>
        <authorList>
            <person name="Negi A."/>
            <person name="Liao B.Y."/>
            <person name="Yeh S.D."/>
        </authorList>
    </citation>
    <scope>NUCLEOTIDE SEQUENCE</scope>
    <source>
        <strain evidence="2">Sukarami</strain>
    </source>
</reference>
<dbReference type="Proteomes" id="UP001059596">
    <property type="component" value="Unassembled WGS sequence"/>
</dbReference>
<name>A0A9P9YCR3_9MUSC</name>
<proteinExistence type="predicted"/>
<dbReference type="AlphaFoldDB" id="A0A9P9YCR3"/>
<evidence type="ECO:0000313" key="3">
    <source>
        <dbReference type="Proteomes" id="UP001059596"/>
    </source>
</evidence>
<comment type="caution">
    <text evidence="2">The sequence shown here is derived from an EMBL/GenBank/DDBJ whole genome shotgun (WGS) entry which is preliminary data.</text>
</comment>
<sequence length="69" mass="7745">NKLFGNCVQSSSSSSSSSQRQIKICDFDFNIINTAAPQFQFPKNKWNVLCSSHPEAHNYAEITNLLSHI</sequence>
<evidence type="ECO:0000256" key="1">
    <source>
        <dbReference type="SAM" id="MobiDB-lite"/>
    </source>
</evidence>
<accession>A0A9P9YCR3</accession>
<dbReference type="EMBL" id="JAMKOV010000067">
    <property type="protein sequence ID" value="KAI8034563.1"/>
    <property type="molecule type" value="Genomic_DNA"/>
</dbReference>
<feature type="non-terminal residue" evidence="2">
    <location>
        <position position="1"/>
    </location>
</feature>